<name>A0A388LU83_CHABU</name>
<dbReference type="Pfam" id="PF02922">
    <property type="entry name" value="CBM_48"/>
    <property type="match status" value="1"/>
</dbReference>
<dbReference type="InterPro" id="IPR004193">
    <property type="entry name" value="Glyco_hydro_13_N"/>
</dbReference>
<feature type="compositionally biased region" description="Basic and acidic residues" evidence="1">
    <location>
        <begin position="350"/>
        <end position="359"/>
    </location>
</feature>
<accession>A0A388LU83</accession>
<dbReference type="Gramene" id="GBG85825">
    <property type="protein sequence ID" value="GBG85825"/>
    <property type="gene ID" value="CBR_g40635"/>
</dbReference>
<proteinExistence type="predicted"/>
<dbReference type="Gene3D" id="2.60.40.10">
    <property type="entry name" value="Immunoglobulins"/>
    <property type="match status" value="1"/>
</dbReference>
<dbReference type="GO" id="GO:0003844">
    <property type="term" value="F:1,4-alpha-glucan branching enzyme activity"/>
    <property type="evidence" value="ECO:0007669"/>
    <property type="project" value="TreeGrafter"/>
</dbReference>
<feature type="domain" description="Glycoside hydrolase family 13 N-terminal" evidence="2">
    <location>
        <begin position="1"/>
        <end position="59"/>
    </location>
</feature>
<dbReference type="PANTHER" id="PTHR43651">
    <property type="entry name" value="1,4-ALPHA-GLUCAN-BRANCHING ENZYME"/>
    <property type="match status" value="1"/>
</dbReference>
<dbReference type="InterPro" id="IPR013783">
    <property type="entry name" value="Ig-like_fold"/>
</dbReference>
<dbReference type="STRING" id="69332.A0A388LU83"/>
<evidence type="ECO:0000313" key="4">
    <source>
        <dbReference type="Proteomes" id="UP000265515"/>
    </source>
</evidence>
<organism evidence="3 4">
    <name type="scientific">Chara braunii</name>
    <name type="common">Braun's stonewort</name>
    <dbReference type="NCBI Taxonomy" id="69332"/>
    <lineage>
        <taxon>Eukaryota</taxon>
        <taxon>Viridiplantae</taxon>
        <taxon>Streptophyta</taxon>
        <taxon>Charophyceae</taxon>
        <taxon>Charales</taxon>
        <taxon>Characeae</taxon>
        <taxon>Chara</taxon>
    </lineage>
</organism>
<evidence type="ECO:0000259" key="2">
    <source>
        <dbReference type="Pfam" id="PF02922"/>
    </source>
</evidence>
<dbReference type="GO" id="GO:0005737">
    <property type="term" value="C:cytoplasm"/>
    <property type="evidence" value="ECO:0007669"/>
    <property type="project" value="TreeGrafter"/>
</dbReference>
<evidence type="ECO:0000313" key="3">
    <source>
        <dbReference type="EMBL" id="GBG85825.1"/>
    </source>
</evidence>
<dbReference type="AlphaFoldDB" id="A0A388LU83"/>
<gene>
    <name evidence="3" type="ORF">CBR_g40635</name>
</gene>
<dbReference type="GO" id="GO:0005975">
    <property type="term" value="P:carbohydrate metabolic process"/>
    <property type="evidence" value="ECO:0007669"/>
    <property type="project" value="InterPro"/>
</dbReference>
<evidence type="ECO:0000256" key="1">
    <source>
        <dbReference type="SAM" id="MobiDB-lite"/>
    </source>
</evidence>
<feature type="region of interest" description="Disordered" evidence="1">
    <location>
        <begin position="165"/>
        <end position="373"/>
    </location>
</feature>
<dbReference type="PANTHER" id="PTHR43651:SF4">
    <property type="entry name" value="1,4-ALPHA-GLUCAN-BRANCHING ENZYME 3, CHLOROPLASTIC_AMYLOPLASTIC"/>
    <property type="match status" value="1"/>
</dbReference>
<reference evidence="3 4" key="1">
    <citation type="journal article" date="2018" name="Cell">
        <title>The Chara Genome: Secondary Complexity and Implications for Plant Terrestrialization.</title>
        <authorList>
            <person name="Nishiyama T."/>
            <person name="Sakayama H."/>
            <person name="Vries J.D."/>
            <person name="Buschmann H."/>
            <person name="Saint-Marcoux D."/>
            <person name="Ullrich K.K."/>
            <person name="Haas F.B."/>
            <person name="Vanderstraeten L."/>
            <person name="Becker D."/>
            <person name="Lang D."/>
            <person name="Vosolsobe S."/>
            <person name="Rombauts S."/>
            <person name="Wilhelmsson P.K.I."/>
            <person name="Janitza P."/>
            <person name="Kern R."/>
            <person name="Heyl A."/>
            <person name="Rumpler F."/>
            <person name="Villalobos L.I.A.C."/>
            <person name="Clay J.M."/>
            <person name="Skokan R."/>
            <person name="Toyoda A."/>
            <person name="Suzuki Y."/>
            <person name="Kagoshima H."/>
            <person name="Schijlen E."/>
            <person name="Tajeshwar N."/>
            <person name="Catarino B."/>
            <person name="Hetherington A.J."/>
            <person name="Saltykova A."/>
            <person name="Bonnot C."/>
            <person name="Breuninger H."/>
            <person name="Symeonidi A."/>
            <person name="Radhakrishnan G.V."/>
            <person name="Van Nieuwerburgh F."/>
            <person name="Deforce D."/>
            <person name="Chang C."/>
            <person name="Karol K.G."/>
            <person name="Hedrich R."/>
            <person name="Ulvskov P."/>
            <person name="Glockner G."/>
            <person name="Delwiche C.F."/>
            <person name="Petrasek J."/>
            <person name="Van de Peer Y."/>
            <person name="Friml J."/>
            <person name="Beilby M."/>
            <person name="Dolan L."/>
            <person name="Kohara Y."/>
            <person name="Sugano S."/>
            <person name="Fujiyama A."/>
            <person name="Delaux P.-M."/>
            <person name="Quint M."/>
            <person name="TheiBen G."/>
            <person name="Hagemann M."/>
            <person name="Harholt J."/>
            <person name="Dunand C."/>
            <person name="Zachgo S."/>
            <person name="Langdale J."/>
            <person name="Maumus F."/>
            <person name="Straeten D.V.D."/>
            <person name="Gould S.B."/>
            <person name="Rensing S.A."/>
        </authorList>
    </citation>
    <scope>NUCLEOTIDE SEQUENCE [LARGE SCALE GENOMIC DNA]</scope>
    <source>
        <strain evidence="3 4">S276</strain>
    </source>
</reference>
<dbReference type="InterPro" id="IPR014756">
    <property type="entry name" value="Ig_E-set"/>
</dbReference>
<protein>
    <recommendedName>
        <fullName evidence="2">Glycoside hydrolase family 13 N-terminal domain-containing protein</fullName>
    </recommendedName>
</protein>
<feature type="compositionally biased region" description="Acidic residues" evidence="1">
    <location>
        <begin position="360"/>
        <end position="373"/>
    </location>
</feature>
<dbReference type="OrthoDB" id="196493at2759"/>
<comment type="caution">
    <text evidence="3">The sequence shown here is derived from an EMBL/GenBank/DDBJ whole genome shotgun (WGS) entry which is preliminary data.</text>
</comment>
<keyword evidence="4" id="KW-1185">Reference proteome</keyword>
<dbReference type="SUPFAM" id="SSF81296">
    <property type="entry name" value="E set domains"/>
    <property type="match status" value="1"/>
</dbReference>
<feature type="compositionally biased region" description="Polar residues" evidence="1">
    <location>
        <begin position="331"/>
        <end position="347"/>
    </location>
</feature>
<dbReference type="GO" id="GO:0004553">
    <property type="term" value="F:hydrolase activity, hydrolyzing O-glycosyl compounds"/>
    <property type="evidence" value="ECO:0007669"/>
    <property type="project" value="InterPro"/>
</dbReference>
<feature type="compositionally biased region" description="Acidic residues" evidence="1">
    <location>
        <begin position="170"/>
        <end position="180"/>
    </location>
</feature>
<dbReference type="Proteomes" id="UP000265515">
    <property type="component" value="Unassembled WGS sequence"/>
</dbReference>
<feature type="compositionally biased region" description="Acidic residues" evidence="1">
    <location>
        <begin position="192"/>
        <end position="203"/>
    </location>
</feature>
<feature type="compositionally biased region" description="Acidic residues" evidence="1">
    <location>
        <begin position="211"/>
        <end position="228"/>
    </location>
</feature>
<feature type="compositionally biased region" description="Acidic residues" evidence="1">
    <location>
        <begin position="282"/>
        <end position="309"/>
    </location>
</feature>
<sequence length="481" mass="54491">MGLHRHPKHAMEFFEWAPGARFVSLVGDFNGWKHRASRGEKDHYGYWRVLVEDKLREGQEPDGIFQEYDYMKEIGPGDIREQQGVKPERRIFDKDWSKYDRVLGRDFYDLRGCFDEFGEIGKIDFPIKPYPWGAEDGEGSAEDKGGEKAFDFESAAEEYLRETGYAKEMDTEDDDDDEDYGGLFEKVKADAMEGEDDDGSDEQEINRAYDELDAIDDEDLEEAEEGDFAEDKDAGSGNTARGYDSFKVGIEKTSKSGRSTIGDWAASGSDARSGVQSGQLSEEGEDADELEDFFEDDAGDAEDEEYDDDFPPKSVAAADDFSPENAASAETYDSQAQAKANENTYGETASAEKTESKIEDSDDDEDAPDYGPEITEDELNWLFSDKTEKQYPYWEDWVKGRASWEKKYIPGIPHMSRVRVYIRDDYKAIERVPAWATYILPDPDDPSRYSAVVYDPPPQVKLPILIPFQELAKLTVPSSLE</sequence>
<dbReference type="EMBL" id="BFEA01000536">
    <property type="protein sequence ID" value="GBG85825.1"/>
    <property type="molecule type" value="Genomic_DNA"/>
</dbReference>